<keyword evidence="2" id="KW-1185">Reference proteome</keyword>
<evidence type="ECO:0000313" key="2">
    <source>
        <dbReference type="Proteomes" id="UP001156484"/>
    </source>
</evidence>
<organism evidence="1 2">
    <name type="scientific">Rhodococcus sacchari</name>
    <dbReference type="NCBI Taxonomy" id="2962047"/>
    <lineage>
        <taxon>Bacteria</taxon>
        <taxon>Bacillati</taxon>
        <taxon>Actinomycetota</taxon>
        <taxon>Actinomycetes</taxon>
        <taxon>Mycobacteriales</taxon>
        <taxon>Nocardiaceae</taxon>
        <taxon>Rhodococcus</taxon>
    </lineage>
</organism>
<dbReference type="Proteomes" id="UP001156484">
    <property type="component" value="Chromosome"/>
</dbReference>
<gene>
    <name evidence="1" type="ORF">OED52_20320</name>
</gene>
<reference evidence="1" key="1">
    <citation type="submission" date="2022-10" db="EMBL/GenBank/DDBJ databases">
        <title>Rhodococcus ferula Z13 complete genome.</title>
        <authorList>
            <person name="Long X."/>
            <person name="Zang M."/>
        </authorList>
    </citation>
    <scope>NUCLEOTIDE SEQUENCE</scope>
    <source>
        <strain evidence="1">Z13</strain>
    </source>
</reference>
<proteinExistence type="predicted"/>
<accession>A0ACD4DFT4</accession>
<name>A0ACD4DFT4_9NOCA</name>
<sequence length="93" mass="10375">MNARPDHSPFRPTRPNDLVRPLLSAREKEVLLAWLGAESKGEAARRLFISVGTLNTHLQRIRVKYASAGRDAPTKASLLARALQDGLTTLEEW</sequence>
<evidence type="ECO:0000313" key="1">
    <source>
        <dbReference type="EMBL" id="UYP18944.1"/>
    </source>
</evidence>
<dbReference type="EMBL" id="CP107551">
    <property type="protein sequence ID" value="UYP18944.1"/>
    <property type="molecule type" value="Genomic_DNA"/>
</dbReference>
<protein>
    <submittedName>
        <fullName evidence="1">LuxR C-terminal-related transcriptional regulator</fullName>
    </submittedName>
</protein>